<sequence>MHIEGTSDYGYLAVFVIDDVYKSDAAIVDDEFEWYWDTGGELDGYYRIEVFILNDRPTEISIGDDVSLDWQRKEGVDAPASIFLDYPAFNMTVSKCIAKGDPVVINGTAAGADHVYVIVFNYRGEVMFPYTENRSPVNATVTPVEGGKWTENLSALDFGDYTVIALDKGEDVRTRAINENGEWEIGGESKTLEQRVAILMDAITFVGSDDLYAKACFSVSAPEVILTVPETVEIGTAISVKGETNIKEGMDAFVSLLFDSSVINKTTVVVESGSVTESIITSGLQPGRYNVVVDVSGRASDEKEVVLVEKGKEPIPKNESLTEPASEAVKDANETVGEGEFLNETGDGWEEVQKKIPVNMCDLLIAVVVAIFISFVVRRRG</sequence>
<keyword evidence="1" id="KW-1133">Transmembrane helix</keyword>
<dbReference type="EMBL" id="MT631469">
    <property type="protein sequence ID" value="QNO51424.1"/>
    <property type="molecule type" value="Genomic_DNA"/>
</dbReference>
<evidence type="ECO:0000256" key="1">
    <source>
        <dbReference type="SAM" id="Phobius"/>
    </source>
</evidence>
<reference evidence="2" key="1">
    <citation type="submission" date="2020-06" db="EMBL/GenBank/DDBJ databases">
        <title>Unique genomic features of the anaerobic methanotrophic archaea.</title>
        <authorList>
            <person name="Chadwick G.L."/>
            <person name="Skennerton C.T."/>
            <person name="Laso-Perez R."/>
            <person name="Leu A.O."/>
            <person name="Speth D.R."/>
            <person name="Yu H."/>
            <person name="Morgan-Lang C."/>
            <person name="Hatzenpichler R."/>
            <person name="Goudeau D."/>
            <person name="Malmstrom R."/>
            <person name="Brazelton W.J."/>
            <person name="Woyke T."/>
            <person name="Hallam S.J."/>
            <person name="Tyson G.W."/>
            <person name="Wegener G."/>
            <person name="Boetius A."/>
            <person name="Orphan V."/>
        </authorList>
    </citation>
    <scope>NUCLEOTIDE SEQUENCE</scope>
</reference>
<name>A0A7G9YTU0_9EURY</name>
<keyword evidence="1" id="KW-0812">Transmembrane</keyword>
<feature type="transmembrane region" description="Helical" evidence="1">
    <location>
        <begin position="356"/>
        <end position="377"/>
    </location>
</feature>
<evidence type="ECO:0000313" key="2">
    <source>
        <dbReference type="EMBL" id="QNO51424.1"/>
    </source>
</evidence>
<protein>
    <submittedName>
        <fullName evidence="2">Uncharacterized protein</fullName>
    </submittedName>
</protein>
<dbReference type="AlphaFoldDB" id="A0A7G9YTU0"/>
<proteinExistence type="predicted"/>
<keyword evidence="1" id="KW-0472">Membrane</keyword>
<organism evidence="2">
    <name type="scientific">Candidatus Methanophagaceae archaeon ANME-1 ERB6</name>
    <dbReference type="NCBI Taxonomy" id="2759912"/>
    <lineage>
        <taxon>Archaea</taxon>
        <taxon>Methanobacteriati</taxon>
        <taxon>Methanobacteriota</taxon>
        <taxon>Stenosarchaea group</taxon>
        <taxon>Methanomicrobia</taxon>
        <taxon>Candidatus Methanophagales</taxon>
        <taxon>Candidatus Methanophagaceae</taxon>
    </lineage>
</organism>
<gene>
    <name evidence="2" type="ORF">PFCPEAIJ_00026</name>
</gene>
<accession>A0A7G9YTU0</accession>